<proteinExistence type="predicted"/>
<gene>
    <name evidence="7" type="primary">thrB</name>
    <name evidence="7" type="ORF">SV7mr_15900</name>
</gene>
<dbReference type="EC" id="2.7.1.39" evidence="7"/>
<evidence type="ECO:0000313" key="8">
    <source>
        <dbReference type="Proteomes" id="UP000315003"/>
    </source>
</evidence>
<evidence type="ECO:0000256" key="3">
    <source>
        <dbReference type="ARBA" id="ARBA00022777"/>
    </source>
</evidence>
<evidence type="ECO:0000313" key="7">
    <source>
        <dbReference type="EMBL" id="QDT59084.1"/>
    </source>
</evidence>
<evidence type="ECO:0000256" key="2">
    <source>
        <dbReference type="ARBA" id="ARBA00022741"/>
    </source>
</evidence>
<dbReference type="InterPro" id="IPR004422">
    <property type="entry name" value="RFAP_synthase"/>
</dbReference>
<protein>
    <submittedName>
        <fullName evidence="7">Homoserine kinase</fullName>
        <ecNumber evidence="7">2.7.1.39</ecNumber>
    </submittedName>
</protein>
<dbReference type="Proteomes" id="UP000315003">
    <property type="component" value="Chromosome"/>
</dbReference>
<feature type="domain" description="GHMP kinase N-terminal" evidence="5">
    <location>
        <begin position="76"/>
        <end position="134"/>
    </location>
</feature>
<dbReference type="SUPFAM" id="SSF54211">
    <property type="entry name" value="Ribosomal protein S5 domain 2-like"/>
    <property type="match status" value="1"/>
</dbReference>
<dbReference type="PANTHER" id="PTHR20861">
    <property type="entry name" value="HOMOSERINE/4-DIPHOSPHOCYTIDYL-2-C-METHYL-D-ERYTHRITOL KINASE"/>
    <property type="match status" value="1"/>
</dbReference>
<keyword evidence="2" id="KW-0547">Nucleotide-binding</keyword>
<keyword evidence="3 7" id="KW-0418">Kinase</keyword>
<sequence length="324" mass="35545">MIDSIQIETGSRVHFGLLRTEAPFGGLGMMVQSPTTRVSVSPSRDFEIEQAFTKRLQAIGKRMTDHFALGASQLDKKGLPKARLRVLQSAPAHHGLGSGTQLSLAAADALTRFYDIECDQSTLAYQIAGRGRRSAIGAHGYFTGGMIYEACAQDNQTGRAENQTLNQVRWQIDVPTPWRIVLVRPHQQAPVIHGKQETQHFQNITQQQAAQELQHIAEKRILPALQTKDFASFAEAIEAFNHTSGMMYQSVQGGPYNGQAVTALVQDVKAIVGSGVGQSSWGPTVFAWCENETQAKRLAEQLTRQGRQPQITAALNRGRVIADE</sequence>
<dbReference type="RefSeq" id="WP_145270715.1">
    <property type="nucleotide sequence ID" value="NZ_CP036272.1"/>
</dbReference>
<dbReference type="InterPro" id="IPR013750">
    <property type="entry name" value="GHMP_kinase_C_dom"/>
</dbReference>
<dbReference type="AlphaFoldDB" id="A0A517SSI0"/>
<dbReference type="Pfam" id="PF00288">
    <property type="entry name" value="GHMP_kinases_N"/>
    <property type="match status" value="1"/>
</dbReference>
<evidence type="ECO:0000256" key="4">
    <source>
        <dbReference type="ARBA" id="ARBA00022840"/>
    </source>
</evidence>
<accession>A0A517SSI0</accession>
<keyword evidence="4" id="KW-0067">ATP-binding</keyword>
<evidence type="ECO:0000259" key="5">
    <source>
        <dbReference type="Pfam" id="PF00288"/>
    </source>
</evidence>
<dbReference type="Pfam" id="PF08544">
    <property type="entry name" value="GHMP_kinases_C"/>
    <property type="match status" value="1"/>
</dbReference>
<dbReference type="InterPro" id="IPR020568">
    <property type="entry name" value="Ribosomal_Su5_D2-typ_SF"/>
</dbReference>
<dbReference type="EMBL" id="CP036272">
    <property type="protein sequence ID" value="QDT59084.1"/>
    <property type="molecule type" value="Genomic_DNA"/>
</dbReference>
<name>A0A517SSI0_9BACT</name>
<evidence type="ECO:0000256" key="1">
    <source>
        <dbReference type="ARBA" id="ARBA00022679"/>
    </source>
</evidence>
<dbReference type="PANTHER" id="PTHR20861:SF1">
    <property type="entry name" value="HOMOSERINE KINASE"/>
    <property type="match status" value="1"/>
</dbReference>
<evidence type="ECO:0000259" key="6">
    <source>
        <dbReference type="Pfam" id="PF08544"/>
    </source>
</evidence>
<dbReference type="OrthoDB" id="1492801at2"/>
<dbReference type="GO" id="GO:0005524">
    <property type="term" value="F:ATP binding"/>
    <property type="evidence" value="ECO:0007669"/>
    <property type="project" value="UniProtKB-KW"/>
</dbReference>
<dbReference type="GO" id="GO:0004413">
    <property type="term" value="F:homoserine kinase activity"/>
    <property type="evidence" value="ECO:0007669"/>
    <property type="project" value="UniProtKB-EC"/>
</dbReference>
<dbReference type="InterPro" id="IPR006204">
    <property type="entry name" value="GHMP_kinase_N_dom"/>
</dbReference>
<reference evidence="7 8" key="1">
    <citation type="submission" date="2019-02" db="EMBL/GenBank/DDBJ databases">
        <title>Deep-cultivation of Planctomycetes and their phenomic and genomic characterization uncovers novel biology.</title>
        <authorList>
            <person name="Wiegand S."/>
            <person name="Jogler M."/>
            <person name="Boedeker C."/>
            <person name="Pinto D."/>
            <person name="Vollmers J."/>
            <person name="Rivas-Marin E."/>
            <person name="Kohn T."/>
            <person name="Peeters S.H."/>
            <person name="Heuer A."/>
            <person name="Rast P."/>
            <person name="Oberbeckmann S."/>
            <person name="Bunk B."/>
            <person name="Jeske O."/>
            <person name="Meyerdierks A."/>
            <person name="Storesund J.E."/>
            <person name="Kallscheuer N."/>
            <person name="Luecker S."/>
            <person name="Lage O.M."/>
            <person name="Pohl T."/>
            <person name="Merkel B.J."/>
            <person name="Hornburger P."/>
            <person name="Mueller R.-W."/>
            <person name="Bruemmer F."/>
            <person name="Labrenz M."/>
            <person name="Spormann A.M."/>
            <person name="Op den Camp H."/>
            <person name="Overmann J."/>
            <person name="Amann R."/>
            <person name="Jetten M.S.M."/>
            <person name="Mascher T."/>
            <person name="Medema M.H."/>
            <person name="Devos D.P."/>
            <person name="Kaster A.-K."/>
            <person name="Ovreas L."/>
            <person name="Rohde M."/>
            <person name="Galperin M.Y."/>
            <person name="Jogler C."/>
        </authorList>
    </citation>
    <scope>NUCLEOTIDE SEQUENCE [LARGE SCALE GENOMIC DNA]</scope>
    <source>
        <strain evidence="7 8">SV_7m_r</strain>
    </source>
</reference>
<keyword evidence="1 7" id="KW-0808">Transferase</keyword>
<dbReference type="PIRSF" id="PIRSF004884">
    <property type="entry name" value="Sugar_kin_arch"/>
    <property type="match status" value="1"/>
</dbReference>
<organism evidence="7 8">
    <name type="scientific">Stieleria bergensis</name>
    <dbReference type="NCBI Taxonomy" id="2528025"/>
    <lineage>
        <taxon>Bacteria</taxon>
        <taxon>Pseudomonadati</taxon>
        <taxon>Planctomycetota</taxon>
        <taxon>Planctomycetia</taxon>
        <taxon>Pirellulales</taxon>
        <taxon>Pirellulaceae</taxon>
        <taxon>Stieleria</taxon>
    </lineage>
</organism>
<feature type="domain" description="GHMP kinase C-terminal" evidence="6">
    <location>
        <begin position="222"/>
        <end position="307"/>
    </location>
</feature>
<keyword evidence="8" id="KW-1185">Reference proteome</keyword>